<name>A0A814AFL6_9BILA</name>
<comment type="caution">
    <text evidence="1">The sequence shown here is derived from an EMBL/GenBank/DDBJ whole genome shotgun (WGS) entry which is preliminary data.</text>
</comment>
<gene>
    <name evidence="1" type="ORF">OXX778_LOCUS11911</name>
</gene>
<evidence type="ECO:0000313" key="1">
    <source>
        <dbReference type="EMBL" id="CAF0911190.1"/>
    </source>
</evidence>
<reference evidence="1" key="1">
    <citation type="submission" date="2021-02" db="EMBL/GenBank/DDBJ databases">
        <authorList>
            <person name="Nowell W R."/>
        </authorList>
    </citation>
    <scope>NUCLEOTIDE SEQUENCE</scope>
    <source>
        <strain evidence="1">Ploen Becks lab</strain>
    </source>
</reference>
<sequence length="144" mass="16707">MLYTRTNDSLLSLKIGTDILSVLPNDSLKMLESARATKEAWKNLQSEREENGSDNKWFEGNLNPLINKIVDLKMDEKDLVQKLLENMFEEIPRLMLKTAIESEKVLGLNLKVKIGKLSKVEAKSEEIDFLNNENRFLYENLKYE</sequence>
<protein>
    <submittedName>
        <fullName evidence="1">Uncharacterized protein</fullName>
    </submittedName>
</protein>
<proteinExistence type="predicted"/>
<dbReference type="EMBL" id="CAJNOC010002079">
    <property type="protein sequence ID" value="CAF0911190.1"/>
    <property type="molecule type" value="Genomic_DNA"/>
</dbReference>
<organism evidence="1 2">
    <name type="scientific">Brachionus calyciflorus</name>
    <dbReference type="NCBI Taxonomy" id="104777"/>
    <lineage>
        <taxon>Eukaryota</taxon>
        <taxon>Metazoa</taxon>
        <taxon>Spiralia</taxon>
        <taxon>Gnathifera</taxon>
        <taxon>Rotifera</taxon>
        <taxon>Eurotatoria</taxon>
        <taxon>Monogononta</taxon>
        <taxon>Pseudotrocha</taxon>
        <taxon>Ploima</taxon>
        <taxon>Brachionidae</taxon>
        <taxon>Brachionus</taxon>
    </lineage>
</organism>
<accession>A0A814AFL6</accession>
<dbReference type="Proteomes" id="UP000663879">
    <property type="component" value="Unassembled WGS sequence"/>
</dbReference>
<keyword evidence="2" id="KW-1185">Reference proteome</keyword>
<dbReference type="AlphaFoldDB" id="A0A814AFL6"/>
<evidence type="ECO:0000313" key="2">
    <source>
        <dbReference type="Proteomes" id="UP000663879"/>
    </source>
</evidence>